<dbReference type="PROSITE" id="PS51257">
    <property type="entry name" value="PROKAR_LIPOPROTEIN"/>
    <property type="match status" value="1"/>
</dbReference>
<gene>
    <name evidence="1" type="ORF">FRD01_22020</name>
</gene>
<evidence type="ECO:0000313" key="1">
    <source>
        <dbReference type="EMBL" id="QED29860.1"/>
    </source>
</evidence>
<dbReference type="OrthoDB" id="9978190at2"/>
<dbReference type="RefSeq" id="WP_146963093.1">
    <property type="nucleotide sequence ID" value="NZ_CP042467.1"/>
</dbReference>
<dbReference type="KEGG" id="bbae:FRD01_22020"/>
<evidence type="ECO:0000313" key="2">
    <source>
        <dbReference type="Proteomes" id="UP000321595"/>
    </source>
</evidence>
<reference evidence="1 2" key="1">
    <citation type="submission" date="2019-08" db="EMBL/GenBank/DDBJ databases">
        <authorList>
            <person name="Liang Q."/>
        </authorList>
    </citation>
    <scope>NUCLEOTIDE SEQUENCE [LARGE SCALE GENOMIC DNA]</scope>
    <source>
        <strain evidence="1 2">V1718</strain>
    </source>
</reference>
<dbReference type="EMBL" id="CP042467">
    <property type="protein sequence ID" value="QED29860.1"/>
    <property type="molecule type" value="Genomic_DNA"/>
</dbReference>
<dbReference type="AlphaFoldDB" id="A0A5B8XWE1"/>
<dbReference type="Proteomes" id="UP000321595">
    <property type="component" value="Chromosome"/>
</dbReference>
<accession>A0A5B8XWE1</accession>
<evidence type="ECO:0008006" key="3">
    <source>
        <dbReference type="Google" id="ProtNLM"/>
    </source>
</evidence>
<proteinExistence type="predicted"/>
<protein>
    <recommendedName>
        <fullName evidence="3">Lipoprotein</fullName>
    </recommendedName>
</protein>
<sequence length="206" mass="21952">MSFKRAILLLGATFWIGCVPVPLLIPPIKVDAGVAAKGGPEGIAATFPLRAGIHLLQLNPNGYFRSFDIGPGWSVFPVTSGELRHGPYLEGGLLWPVENGPRWGTNVKAHYLFSGQERPHAAAFTVQGTVEWADWSDGVFGECSSSEGCAFGVSHGEASIGFFLEASTAIHPGQAADFWAGGGLILRIPMSVGFLMVPLWELDSDD</sequence>
<organism evidence="1 2">
    <name type="scientific">Microvenator marinus</name>
    <dbReference type="NCBI Taxonomy" id="2600177"/>
    <lineage>
        <taxon>Bacteria</taxon>
        <taxon>Deltaproteobacteria</taxon>
        <taxon>Bradymonadales</taxon>
        <taxon>Microvenatoraceae</taxon>
        <taxon>Microvenator</taxon>
    </lineage>
</organism>
<name>A0A5B8XWE1_9DELT</name>
<keyword evidence="2" id="KW-1185">Reference proteome</keyword>